<evidence type="ECO:0000313" key="2">
    <source>
        <dbReference type="EMBL" id="MEG3616165.1"/>
    </source>
</evidence>
<keyword evidence="3" id="KW-1185">Reference proteome</keyword>
<feature type="compositionally biased region" description="Basic and acidic residues" evidence="1">
    <location>
        <begin position="1"/>
        <end position="10"/>
    </location>
</feature>
<sequence>MRPSDVHDDVPAPDGVDAGQPGAVGPPADLPWAPTAVATDVPPLDDVLTGAAAPSAAASPGDGASRRRRSRSAGVTGRAAGAGRDAAGRVAHGAAGLRRRGVAFARTRPSGRFARRSSLLVATALALVAGVGAGAGLDVVGGAGDSAPAPTAALLTTEPETCATAQVAWSRAAAAQVQMDLESPRSLRTGFVTARDALTGLTPPAEVAADWSTVATYVTVVADAAEEAKNSEVEAAVAEAMSGLDTAAMTTASERVTTHLAADCATPAQ</sequence>
<gene>
    <name evidence="2" type="ORF">V5O49_13605</name>
</gene>
<proteinExistence type="predicted"/>
<name>A0ABU7Z9V8_9MICO</name>
<reference evidence="2" key="2">
    <citation type="submission" date="2024-02" db="EMBL/GenBank/DDBJ databases">
        <authorList>
            <person name="Prathaban M."/>
            <person name="Mythili R."/>
            <person name="Sharmila Devi N."/>
            <person name="Sobanaa M."/>
            <person name="Prathiviraj R."/>
            <person name="Selvin J."/>
        </authorList>
    </citation>
    <scope>NUCLEOTIDE SEQUENCE</scope>
    <source>
        <strain evidence="2">MP1014</strain>
    </source>
</reference>
<organism evidence="2 3">
    <name type="scientific">Isoptericola haloaureus</name>
    <dbReference type="NCBI Taxonomy" id="1542902"/>
    <lineage>
        <taxon>Bacteria</taxon>
        <taxon>Bacillati</taxon>
        <taxon>Actinomycetota</taxon>
        <taxon>Actinomycetes</taxon>
        <taxon>Micrococcales</taxon>
        <taxon>Promicromonosporaceae</taxon>
        <taxon>Isoptericola</taxon>
    </lineage>
</organism>
<feature type="compositionally biased region" description="Low complexity" evidence="1">
    <location>
        <begin position="72"/>
        <end position="92"/>
    </location>
</feature>
<feature type="region of interest" description="Disordered" evidence="1">
    <location>
        <begin position="1"/>
        <end position="92"/>
    </location>
</feature>
<protein>
    <submittedName>
        <fullName evidence="2">Uncharacterized protein</fullName>
    </submittedName>
</protein>
<reference evidence="2" key="1">
    <citation type="journal article" date="2024" name="Antonie Van Leeuwenhoek">
        <title>Isoptericola haloaureus sp. nov., a dimorphic actinobacterium isolated from mangrove sediments of southeast India, implicating biosaline agricultural significance through nitrogen fixation and salt tolerance genes.</title>
        <authorList>
            <person name="Prathaban M."/>
            <person name="Prathiviraj R."/>
            <person name="Ravichandran M."/>
            <person name="Natarajan S.D."/>
            <person name="Sobanaa M."/>
            <person name="Hari Krishna Kumar S."/>
            <person name="Chandrasekar V."/>
            <person name="Selvin J."/>
        </authorList>
    </citation>
    <scope>NUCLEOTIDE SEQUENCE</scope>
    <source>
        <strain evidence="2">MP1014</strain>
    </source>
</reference>
<dbReference type="RefSeq" id="WP_278236324.1">
    <property type="nucleotide sequence ID" value="NZ_JBAGLP010000118.1"/>
</dbReference>
<evidence type="ECO:0000313" key="3">
    <source>
        <dbReference type="Proteomes" id="UP001310387"/>
    </source>
</evidence>
<accession>A0ABU7Z9V8</accession>
<evidence type="ECO:0000256" key="1">
    <source>
        <dbReference type="SAM" id="MobiDB-lite"/>
    </source>
</evidence>
<dbReference type="Proteomes" id="UP001310387">
    <property type="component" value="Unassembled WGS sequence"/>
</dbReference>
<comment type="caution">
    <text evidence="2">The sequence shown here is derived from an EMBL/GenBank/DDBJ whole genome shotgun (WGS) entry which is preliminary data.</text>
</comment>
<feature type="compositionally biased region" description="Low complexity" evidence="1">
    <location>
        <begin position="50"/>
        <end position="63"/>
    </location>
</feature>
<dbReference type="EMBL" id="JBAGLP010000118">
    <property type="protein sequence ID" value="MEG3616165.1"/>
    <property type="molecule type" value="Genomic_DNA"/>
</dbReference>